<gene>
    <name evidence="2" type="ORF">GCM10009867_17170</name>
</gene>
<dbReference type="EMBL" id="BAAARN010000001">
    <property type="protein sequence ID" value="GAA2735262.1"/>
    <property type="molecule type" value="Genomic_DNA"/>
</dbReference>
<organism evidence="2 3">
    <name type="scientific">Pedococcus aerophilus</name>
    <dbReference type="NCBI Taxonomy" id="436356"/>
    <lineage>
        <taxon>Bacteria</taxon>
        <taxon>Bacillati</taxon>
        <taxon>Actinomycetota</taxon>
        <taxon>Actinomycetes</taxon>
        <taxon>Micrococcales</taxon>
        <taxon>Intrasporangiaceae</taxon>
        <taxon>Pedococcus</taxon>
    </lineage>
</organism>
<comment type="caution">
    <text evidence="2">The sequence shown here is derived from an EMBL/GenBank/DDBJ whole genome shotgun (WGS) entry which is preliminary data.</text>
</comment>
<proteinExistence type="predicted"/>
<name>A0ABN3UMU7_9MICO</name>
<evidence type="ECO:0000313" key="3">
    <source>
        <dbReference type="Proteomes" id="UP001501326"/>
    </source>
</evidence>
<accession>A0ABN3UMU7</accession>
<sequence>MEVSATSVTVESCGDMNANQPPAPSATTAAADAARTAGFLERAVAGCACSPVAGASSFKVMVSPVWCGSVLAGP</sequence>
<dbReference type="Proteomes" id="UP001501326">
    <property type="component" value="Unassembled WGS sequence"/>
</dbReference>
<keyword evidence="3" id="KW-1185">Reference proteome</keyword>
<evidence type="ECO:0000313" key="2">
    <source>
        <dbReference type="EMBL" id="GAA2735262.1"/>
    </source>
</evidence>
<evidence type="ECO:0000256" key="1">
    <source>
        <dbReference type="SAM" id="MobiDB-lite"/>
    </source>
</evidence>
<protein>
    <submittedName>
        <fullName evidence="2">Uncharacterized protein</fullName>
    </submittedName>
</protein>
<feature type="compositionally biased region" description="Polar residues" evidence="1">
    <location>
        <begin position="1"/>
        <end position="10"/>
    </location>
</feature>
<feature type="region of interest" description="Disordered" evidence="1">
    <location>
        <begin position="1"/>
        <end position="27"/>
    </location>
</feature>
<reference evidence="2 3" key="1">
    <citation type="journal article" date="2019" name="Int. J. Syst. Evol. Microbiol.">
        <title>The Global Catalogue of Microorganisms (GCM) 10K type strain sequencing project: providing services to taxonomists for standard genome sequencing and annotation.</title>
        <authorList>
            <consortium name="The Broad Institute Genomics Platform"/>
            <consortium name="The Broad Institute Genome Sequencing Center for Infectious Disease"/>
            <person name="Wu L."/>
            <person name="Ma J."/>
        </authorList>
    </citation>
    <scope>NUCLEOTIDE SEQUENCE [LARGE SCALE GENOMIC DNA]</scope>
    <source>
        <strain evidence="2 3">JCM 16378</strain>
    </source>
</reference>